<protein>
    <recommendedName>
        <fullName evidence="4">HSP18 transcriptional regulator</fullName>
    </recommendedName>
</protein>
<evidence type="ECO:0000313" key="3">
    <source>
        <dbReference type="Proteomes" id="UP000199025"/>
    </source>
</evidence>
<evidence type="ECO:0008006" key="4">
    <source>
        <dbReference type="Google" id="ProtNLM"/>
    </source>
</evidence>
<proteinExistence type="predicted"/>
<gene>
    <name evidence="2" type="ORF">SAMN05421835_10517</name>
</gene>
<feature type="region of interest" description="Disordered" evidence="1">
    <location>
        <begin position="196"/>
        <end position="215"/>
    </location>
</feature>
<dbReference type="Proteomes" id="UP000199025">
    <property type="component" value="Unassembled WGS sequence"/>
</dbReference>
<reference evidence="2 3" key="1">
    <citation type="submission" date="2016-10" db="EMBL/GenBank/DDBJ databases">
        <authorList>
            <person name="de Groot N.N."/>
        </authorList>
    </citation>
    <scope>NUCLEOTIDE SEQUENCE [LARGE SCALE GENOMIC DNA]</scope>
    <source>
        <strain evidence="2 3">DSM 44468</strain>
    </source>
</reference>
<dbReference type="AlphaFoldDB" id="A0A1I3QYH1"/>
<keyword evidence="3" id="KW-1185">Reference proteome</keyword>
<name>A0A1I3QYH1_9PSEU</name>
<dbReference type="EMBL" id="FORP01000005">
    <property type="protein sequence ID" value="SFJ38146.1"/>
    <property type="molecule type" value="Genomic_DNA"/>
</dbReference>
<evidence type="ECO:0000256" key="1">
    <source>
        <dbReference type="SAM" id="MobiDB-lite"/>
    </source>
</evidence>
<organism evidence="2 3">
    <name type="scientific">Amycolatopsis sacchari</name>
    <dbReference type="NCBI Taxonomy" id="115433"/>
    <lineage>
        <taxon>Bacteria</taxon>
        <taxon>Bacillati</taxon>
        <taxon>Actinomycetota</taxon>
        <taxon>Actinomycetes</taxon>
        <taxon>Pseudonocardiales</taxon>
        <taxon>Pseudonocardiaceae</taxon>
        <taxon>Amycolatopsis</taxon>
    </lineage>
</organism>
<dbReference type="STRING" id="115433.SAMN05421835_10517"/>
<sequence length="215" mass="23005">MVDGYDAALAQLRELGTPAPLPAAAEAMALVHAAVGTSTGPRELLAALVVLRGLRDELAAWEPRLIGAAREQGVSWARLAPALGVTSRQAAERRYLRLRPSGSGEHRTGEQRVEAERSRRAGDRAVAEWARRNSGPLRQLAGQIGALEGLDEQAQDRVQEALADDDAANLLSPLAAARAALEGRHSALAEQVRSITERAQQVRRSTQEQRSSGSC</sequence>
<feature type="region of interest" description="Disordered" evidence="1">
    <location>
        <begin position="95"/>
        <end position="125"/>
    </location>
</feature>
<accession>A0A1I3QYH1</accession>
<feature type="compositionally biased region" description="Basic and acidic residues" evidence="1">
    <location>
        <begin position="104"/>
        <end position="125"/>
    </location>
</feature>
<evidence type="ECO:0000313" key="2">
    <source>
        <dbReference type="EMBL" id="SFJ38146.1"/>
    </source>
</evidence>